<dbReference type="EMBL" id="CP005940">
    <property type="protein sequence ID" value="AHA75903.1"/>
    <property type="molecule type" value="Genomic_DNA"/>
</dbReference>
<sequence length="50" mass="5507">MLGLKSLQTATKIIAGIEAMHMIKKGQTLQGEKSVQKQMYLINEIFGLTA</sequence>
<accession>A0A9W3KJV4</accession>
<protein>
    <submittedName>
        <fullName evidence="1">Insertion sequence IS240 protein</fullName>
    </submittedName>
</protein>
<evidence type="ECO:0000313" key="1">
    <source>
        <dbReference type="EMBL" id="AHA75903.1"/>
    </source>
</evidence>
<name>A0A9W3KJV4_BACTU</name>
<evidence type="ECO:0000313" key="2">
    <source>
        <dbReference type="Proteomes" id="UP000018566"/>
    </source>
</evidence>
<dbReference type="KEGG" id="bthu:YBT1518_32220"/>
<dbReference type="AlphaFoldDB" id="A0A9W3KJV4"/>
<gene>
    <name evidence="1" type="ORF">YBT1518_32220</name>
</gene>
<reference evidence="1 2" key="1">
    <citation type="submission" date="2013-05" db="EMBL/GenBank/DDBJ databases">
        <title>Complete genome sequence of Bacillus thuringiensis YBT-1518, a typical strain with high toxicity to nematode.</title>
        <authorList>
            <person name="Wang P."/>
            <person name="Zhang C."/>
            <person name="Guo M."/>
            <person name="Guo S."/>
            <person name="Zhu Y."/>
            <person name="Zheng J."/>
            <person name="Zhu L."/>
            <person name="Ruan L."/>
            <person name="Peng D."/>
            <person name="Sun M."/>
        </authorList>
    </citation>
    <scope>NUCLEOTIDE SEQUENCE [LARGE SCALE GENOMIC DNA]</scope>
    <source>
        <strain evidence="1 2">YBT-1518</strain>
        <plasmid evidence="1 2">pBMB0233</plasmid>
    </source>
</reference>
<organism evidence="1 2">
    <name type="scientific">Bacillus thuringiensis YBT-1518</name>
    <dbReference type="NCBI Taxonomy" id="529122"/>
    <lineage>
        <taxon>Bacteria</taxon>
        <taxon>Bacillati</taxon>
        <taxon>Bacillota</taxon>
        <taxon>Bacilli</taxon>
        <taxon>Bacillales</taxon>
        <taxon>Bacillaceae</taxon>
        <taxon>Bacillus</taxon>
        <taxon>Bacillus cereus group</taxon>
    </lineage>
</organism>
<proteinExistence type="predicted"/>
<keyword evidence="1" id="KW-0614">Plasmid</keyword>
<dbReference type="Proteomes" id="UP000018566">
    <property type="component" value="Plasmid pBMB0233"/>
</dbReference>
<geneLocation type="plasmid" evidence="1 2">
    <name>pBMB0233</name>
</geneLocation>